<dbReference type="AlphaFoldDB" id="A0A7Z7B6S9"/>
<proteinExistence type="predicted"/>
<dbReference type="Proteomes" id="UP000198900">
    <property type="component" value="Unassembled WGS sequence"/>
</dbReference>
<keyword evidence="1" id="KW-0732">Signal</keyword>
<evidence type="ECO:0000313" key="2">
    <source>
        <dbReference type="EMBL" id="SDH78074.1"/>
    </source>
</evidence>
<feature type="chain" id="PRO_5031202572" evidence="1">
    <location>
        <begin position="32"/>
        <end position="126"/>
    </location>
</feature>
<name>A0A7Z7B6S9_9BURK</name>
<feature type="signal peptide" evidence="1">
    <location>
        <begin position="1"/>
        <end position="31"/>
    </location>
</feature>
<accession>A0A7Z7B6S9</accession>
<evidence type="ECO:0000256" key="1">
    <source>
        <dbReference type="SAM" id="SignalP"/>
    </source>
</evidence>
<evidence type="ECO:0000313" key="3">
    <source>
        <dbReference type="Proteomes" id="UP000198900"/>
    </source>
</evidence>
<protein>
    <submittedName>
        <fullName evidence="2">Uncharacterized protein</fullName>
    </submittedName>
</protein>
<dbReference type="EMBL" id="FNDI01000008">
    <property type="protein sequence ID" value="SDH78074.1"/>
    <property type="molecule type" value="Genomic_DNA"/>
</dbReference>
<reference evidence="2" key="1">
    <citation type="submission" date="2016-10" db="EMBL/GenBank/DDBJ databases">
        <authorList>
            <person name="Varghese N."/>
            <person name="Submissions S."/>
        </authorList>
    </citation>
    <scope>NUCLEOTIDE SEQUENCE [LARGE SCALE GENOMIC DNA]</scope>
    <source>
        <strain evidence="2">YR281</strain>
    </source>
</reference>
<comment type="caution">
    <text evidence="2">The sequence shown here is derived from an EMBL/GenBank/DDBJ whole genome shotgun (WGS) entry which is preliminary data.</text>
</comment>
<keyword evidence="3" id="KW-1185">Reference proteome</keyword>
<organism evidence="2 3">
    <name type="scientific">Paraburkholderia steynii</name>
    <dbReference type="NCBI Taxonomy" id="1245441"/>
    <lineage>
        <taxon>Bacteria</taxon>
        <taxon>Pseudomonadati</taxon>
        <taxon>Pseudomonadota</taxon>
        <taxon>Betaproteobacteria</taxon>
        <taxon>Burkholderiales</taxon>
        <taxon>Burkholderiaceae</taxon>
        <taxon>Paraburkholderia</taxon>
    </lineage>
</organism>
<gene>
    <name evidence="2" type="ORF">SAMN04487926_1084</name>
</gene>
<sequence length="126" mass="13361">MHTTDGHPFKHWLCSLAFASLLLLDGLDATAATSAKAVVSAKADPVTLYSSPDGSTQAGSAPASTLPWKIEDDQKGFYKIRLRGRVYWVDSLDVHADLAVVAKCTRTVGPNDPVAADFGAGSNRCK</sequence>